<dbReference type="PANTHER" id="PTHR42920">
    <property type="entry name" value="OS03G0707200 PROTEIN-RELATED"/>
    <property type="match status" value="1"/>
</dbReference>
<evidence type="ECO:0000256" key="5">
    <source>
        <dbReference type="ARBA" id="ARBA00023136"/>
    </source>
</evidence>
<comment type="subcellular location">
    <subcellularLocation>
        <location evidence="1">Cell membrane</location>
        <topology evidence="1">Multi-pass membrane protein</topology>
    </subcellularLocation>
</comment>
<feature type="transmembrane region" description="Helical" evidence="6">
    <location>
        <begin position="272"/>
        <end position="289"/>
    </location>
</feature>
<sequence length="328" mass="34230">MHTPIVAHSLIVPRYVDLMLLLVAVAWGSSYAIAKEALALYPVLGFIALRFGLAALLLAPRLMRRGAWPGLGALPLGALLLAIFLCETYGVVQTSAANAAFLISLCVVFTPLVEWALLGVRPRAQVLGGCGLALGGAALLAGELELRVGLGDGLILLAALLRALMVCVTRRQRLSRESDALGLTAVQSLVVAGGAVALALSLPGEGLPALPRAWPFWLALGYLVMCCTLFALFVQNHALRHASPTRVSLLMGSEPLFGALFAAFWLDERLSVGAWAGGCAIVFASLWAIRASAPGGMSEPDAPAARPAEAVGATLAEPEITIIEARKG</sequence>
<feature type="transmembrane region" description="Helical" evidence="6">
    <location>
        <begin position="247"/>
        <end position="266"/>
    </location>
</feature>
<dbReference type="Pfam" id="PF00892">
    <property type="entry name" value="EamA"/>
    <property type="match status" value="2"/>
</dbReference>
<feature type="transmembrane region" description="Helical" evidence="6">
    <location>
        <begin position="12"/>
        <end position="33"/>
    </location>
</feature>
<dbReference type="PANTHER" id="PTHR42920:SF5">
    <property type="entry name" value="EAMA DOMAIN-CONTAINING PROTEIN"/>
    <property type="match status" value="1"/>
</dbReference>
<keyword evidence="5 6" id="KW-0472">Membrane</keyword>
<feature type="transmembrane region" description="Helical" evidence="6">
    <location>
        <begin position="98"/>
        <end position="117"/>
    </location>
</feature>
<dbReference type="KEGG" id="haa:A5892_03020"/>
<dbReference type="Proteomes" id="UP000077875">
    <property type="component" value="Chromosome"/>
</dbReference>
<gene>
    <name evidence="8" type="ORF">A5892_03020</name>
</gene>
<feature type="transmembrane region" description="Helical" evidence="6">
    <location>
        <begin position="148"/>
        <end position="168"/>
    </location>
</feature>
<evidence type="ECO:0000256" key="6">
    <source>
        <dbReference type="SAM" id="Phobius"/>
    </source>
</evidence>
<keyword evidence="3 6" id="KW-0812">Transmembrane</keyword>
<evidence type="ECO:0000313" key="9">
    <source>
        <dbReference type="Proteomes" id="UP000077875"/>
    </source>
</evidence>
<feature type="domain" description="EamA" evidence="7">
    <location>
        <begin position="17"/>
        <end position="140"/>
    </location>
</feature>
<dbReference type="AlphaFoldDB" id="A0A172YBG5"/>
<keyword evidence="4 6" id="KW-1133">Transmembrane helix</keyword>
<dbReference type="InterPro" id="IPR037185">
    <property type="entry name" value="EmrE-like"/>
</dbReference>
<evidence type="ECO:0000256" key="2">
    <source>
        <dbReference type="ARBA" id="ARBA00022475"/>
    </source>
</evidence>
<evidence type="ECO:0000256" key="4">
    <source>
        <dbReference type="ARBA" id="ARBA00022989"/>
    </source>
</evidence>
<dbReference type="RefSeq" id="WP_064121545.1">
    <property type="nucleotide sequence ID" value="NZ_CP015243.1"/>
</dbReference>
<protein>
    <recommendedName>
        <fullName evidence="7">EamA domain-containing protein</fullName>
    </recommendedName>
</protein>
<dbReference type="EMBL" id="CP015243">
    <property type="protein sequence ID" value="ANF56567.1"/>
    <property type="molecule type" value="Genomic_DNA"/>
</dbReference>
<keyword evidence="9" id="KW-1185">Reference proteome</keyword>
<proteinExistence type="predicted"/>
<name>A0A172YBG5_9GAMM</name>
<feature type="transmembrane region" description="Helical" evidence="6">
    <location>
        <begin position="214"/>
        <end position="235"/>
    </location>
</feature>
<evidence type="ECO:0000259" key="7">
    <source>
        <dbReference type="Pfam" id="PF00892"/>
    </source>
</evidence>
<reference evidence="8 9" key="1">
    <citation type="submission" date="2016-04" db="EMBL/GenBank/DDBJ databases">
        <title>Complete Genome Sequence of Halotalea alkalilenta IHB B 13600.</title>
        <authorList>
            <person name="Swarnkar M.K."/>
            <person name="Sharma A."/>
            <person name="Kaushal K."/>
            <person name="Soni R."/>
            <person name="Rana S."/>
            <person name="Singh A.K."/>
            <person name="Gulati A."/>
        </authorList>
    </citation>
    <scope>NUCLEOTIDE SEQUENCE [LARGE SCALE GENOMIC DNA]</scope>
    <source>
        <strain evidence="8 9">IHB B 13600</strain>
    </source>
</reference>
<dbReference type="GO" id="GO:0005886">
    <property type="term" value="C:plasma membrane"/>
    <property type="evidence" value="ECO:0007669"/>
    <property type="project" value="UniProtKB-SubCell"/>
</dbReference>
<feature type="domain" description="EamA" evidence="7">
    <location>
        <begin position="150"/>
        <end position="287"/>
    </location>
</feature>
<evidence type="ECO:0000256" key="1">
    <source>
        <dbReference type="ARBA" id="ARBA00004651"/>
    </source>
</evidence>
<dbReference type="SUPFAM" id="SSF103481">
    <property type="entry name" value="Multidrug resistance efflux transporter EmrE"/>
    <property type="match status" value="2"/>
</dbReference>
<organism evidence="8 9">
    <name type="scientific">Halotalea alkalilenta</name>
    <dbReference type="NCBI Taxonomy" id="376489"/>
    <lineage>
        <taxon>Bacteria</taxon>
        <taxon>Pseudomonadati</taxon>
        <taxon>Pseudomonadota</taxon>
        <taxon>Gammaproteobacteria</taxon>
        <taxon>Oceanospirillales</taxon>
        <taxon>Halomonadaceae</taxon>
        <taxon>Halotalea</taxon>
    </lineage>
</organism>
<keyword evidence="2" id="KW-1003">Cell membrane</keyword>
<evidence type="ECO:0000256" key="3">
    <source>
        <dbReference type="ARBA" id="ARBA00022692"/>
    </source>
</evidence>
<feature type="transmembrane region" description="Helical" evidence="6">
    <location>
        <begin position="71"/>
        <end position="92"/>
    </location>
</feature>
<feature type="transmembrane region" description="Helical" evidence="6">
    <location>
        <begin position="39"/>
        <end position="59"/>
    </location>
</feature>
<dbReference type="STRING" id="376489.A5892_03020"/>
<accession>A0A172YBG5</accession>
<evidence type="ECO:0000313" key="8">
    <source>
        <dbReference type="EMBL" id="ANF56567.1"/>
    </source>
</evidence>
<dbReference type="InterPro" id="IPR051258">
    <property type="entry name" value="Diverse_Substrate_Transporter"/>
</dbReference>
<feature type="transmembrane region" description="Helical" evidence="6">
    <location>
        <begin position="180"/>
        <end position="202"/>
    </location>
</feature>
<dbReference type="InterPro" id="IPR000620">
    <property type="entry name" value="EamA_dom"/>
</dbReference>
<feature type="transmembrane region" description="Helical" evidence="6">
    <location>
        <begin position="124"/>
        <end position="142"/>
    </location>
</feature>